<dbReference type="EMBL" id="CAJVPS010000260">
    <property type="protein sequence ID" value="CAG8470731.1"/>
    <property type="molecule type" value="Genomic_DNA"/>
</dbReference>
<dbReference type="InterPro" id="IPR046342">
    <property type="entry name" value="CBS_dom_sf"/>
</dbReference>
<dbReference type="Proteomes" id="UP000789508">
    <property type="component" value="Unassembled WGS sequence"/>
</dbReference>
<dbReference type="InterPro" id="IPR000270">
    <property type="entry name" value="PB1_dom"/>
</dbReference>
<organism evidence="6 7">
    <name type="scientific">Ambispora leptoticha</name>
    <dbReference type="NCBI Taxonomy" id="144679"/>
    <lineage>
        <taxon>Eukaryota</taxon>
        <taxon>Fungi</taxon>
        <taxon>Fungi incertae sedis</taxon>
        <taxon>Mucoromycota</taxon>
        <taxon>Glomeromycotina</taxon>
        <taxon>Glomeromycetes</taxon>
        <taxon>Archaeosporales</taxon>
        <taxon>Ambisporaceae</taxon>
        <taxon>Ambispora</taxon>
    </lineage>
</organism>
<gene>
    <name evidence="6" type="ORF">ALEPTO_LOCUS1999</name>
</gene>
<evidence type="ECO:0000259" key="5">
    <source>
        <dbReference type="PROSITE" id="PS51745"/>
    </source>
</evidence>
<feature type="domain" description="PB1" evidence="5">
    <location>
        <begin position="447"/>
        <end position="532"/>
    </location>
</feature>
<dbReference type="CDD" id="cd17782">
    <property type="entry name" value="CBS_pair_MUG70_2"/>
    <property type="match status" value="1"/>
</dbReference>
<keyword evidence="7" id="KW-1185">Reference proteome</keyword>
<evidence type="ECO:0000256" key="2">
    <source>
        <dbReference type="PROSITE-ProRule" id="PRU00703"/>
    </source>
</evidence>
<name>A0A9N8W4H5_9GLOM</name>
<keyword evidence="1" id="KW-0677">Repeat</keyword>
<dbReference type="Gene3D" id="3.10.580.10">
    <property type="entry name" value="CBS-domain"/>
    <property type="match status" value="2"/>
</dbReference>
<evidence type="ECO:0000256" key="3">
    <source>
        <dbReference type="SAM" id="MobiDB-lite"/>
    </source>
</evidence>
<feature type="region of interest" description="Disordered" evidence="3">
    <location>
        <begin position="53"/>
        <end position="78"/>
    </location>
</feature>
<dbReference type="SUPFAM" id="SSF54277">
    <property type="entry name" value="CAD &amp; PB1 domains"/>
    <property type="match status" value="1"/>
</dbReference>
<dbReference type="SMART" id="SM00116">
    <property type="entry name" value="CBS"/>
    <property type="match status" value="4"/>
</dbReference>
<evidence type="ECO:0000313" key="6">
    <source>
        <dbReference type="EMBL" id="CAG8470731.1"/>
    </source>
</evidence>
<feature type="region of interest" description="Disordered" evidence="3">
    <location>
        <begin position="1"/>
        <end position="21"/>
    </location>
</feature>
<dbReference type="PANTHER" id="PTHR48108">
    <property type="entry name" value="CBS DOMAIN-CONTAINING PROTEIN CBSX2, CHLOROPLASTIC"/>
    <property type="match status" value="1"/>
</dbReference>
<keyword evidence="2" id="KW-0129">CBS domain</keyword>
<dbReference type="Gene3D" id="3.10.20.90">
    <property type="entry name" value="Phosphatidylinositol 3-kinase Catalytic Subunit, Chain A, domain 1"/>
    <property type="match status" value="1"/>
</dbReference>
<feature type="domain" description="CBS" evidence="4">
    <location>
        <begin position="314"/>
        <end position="370"/>
    </location>
</feature>
<dbReference type="PANTHER" id="PTHR48108:SF26">
    <property type="entry name" value="CBS DOMAIN-CONTAINING PROTEIN DDB_G0289609"/>
    <property type="match status" value="1"/>
</dbReference>
<dbReference type="SUPFAM" id="SSF54631">
    <property type="entry name" value="CBS-domain pair"/>
    <property type="match status" value="2"/>
</dbReference>
<dbReference type="PROSITE" id="PS51745">
    <property type="entry name" value="PB1"/>
    <property type="match status" value="1"/>
</dbReference>
<sequence>MLRTPTGIPRPRSTSTDINSPHLQLTAVPEGNATNDARKRQAKKDETIRKKLEQELSRQTGKTFTKPPQRCNGTVGSLRPLPAITLPETATASEAARHMAVKRADAVLVTDEDDQLTGIVTDKDLAFRVLAEGHDPRSTSLGDIMTRDPCTVTTAHNATDALNKMVAGGFRHLPVTDSNSEDIIGMLDITECLLEALTKLERAQKSSKQLTEVLDTMSEYDTAHNKDVTIYVKALREQLGFPTVSSIPLPKAPSEVSIRTNVRDAARVMKECHQTATLVIDEGKTVGIFTSKDIVVRVMAMGLDPTITSTVRVMTPSPDMAGPDMTILDALRKMHGGHYQHLPLLDQNNSVIGVVDILQLTYTTLNTLKSMQIQEADGPVWNKFWNAITTDEINSDSLSDHRTNNHGSLSIDNHSIRNPSTGATSPSSNEGGPTLSRRFSTVSKLDDDTFTFKFTDPSSSQTHRFNAPCKDLEDFSKVIRGKMCLDSPCSLTISYIDDENDKIVLNCDDDLQTAVSAARKARSSLIKLVVDIQQQSYPPLEDELLPDIPASPASPTPSYSRSSRSLQSPSPTTHNSYSPTQLHTKNSTLTEFLAVSGGSFTVGLAVGAALINNKISVI</sequence>
<feature type="domain" description="CBS" evidence="4">
    <location>
        <begin position="244"/>
        <end position="305"/>
    </location>
</feature>
<accession>A0A9N8W4H5</accession>
<feature type="compositionally biased region" description="Polar residues" evidence="3">
    <location>
        <begin position="12"/>
        <end position="21"/>
    </location>
</feature>
<dbReference type="InterPro" id="IPR051462">
    <property type="entry name" value="CBS_domain-containing"/>
</dbReference>
<evidence type="ECO:0000259" key="4">
    <source>
        <dbReference type="PROSITE" id="PS51371"/>
    </source>
</evidence>
<dbReference type="InterPro" id="IPR000644">
    <property type="entry name" value="CBS_dom"/>
</dbReference>
<evidence type="ECO:0000256" key="1">
    <source>
        <dbReference type="ARBA" id="ARBA00022737"/>
    </source>
</evidence>
<dbReference type="InterPro" id="IPR053793">
    <property type="entry name" value="PB1-like"/>
</dbReference>
<reference evidence="6" key="1">
    <citation type="submission" date="2021-06" db="EMBL/GenBank/DDBJ databases">
        <authorList>
            <person name="Kallberg Y."/>
            <person name="Tangrot J."/>
            <person name="Rosling A."/>
        </authorList>
    </citation>
    <scope>NUCLEOTIDE SEQUENCE</scope>
    <source>
        <strain evidence="6">FL130A</strain>
    </source>
</reference>
<feature type="domain" description="CBS" evidence="4">
    <location>
        <begin position="78"/>
        <end position="136"/>
    </location>
</feature>
<dbReference type="CDD" id="cd05992">
    <property type="entry name" value="PB1"/>
    <property type="match status" value="1"/>
</dbReference>
<feature type="region of interest" description="Disordered" evidence="3">
    <location>
        <begin position="541"/>
        <end position="581"/>
    </location>
</feature>
<protein>
    <submittedName>
        <fullName evidence="6">4103_t:CDS:1</fullName>
    </submittedName>
</protein>
<evidence type="ECO:0000313" key="7">
    <source>
        <dbReference type="Proteomes" id="UP000789508"/>
    </source>
</evidence>
<dbReference type="OrthoDB" id="418595at2759"/>
<proteinExistence type="predicted"/>
<feature type="compositionally biased region" description="Polar residues" evidence="3">
    <location>
        <begin position="405"/>
        <end position="437"/>
    </location>
</feature>
<feature type="domain" description="CBS" evidence="4">
    <location>
        <begin position="145"/>
        <end position="202"/>
    </location>
</feature>
<comment type="caution">
    <text evidence="6">The sequence shown here is derived from an EMBL/GenBank/DDBJ whole genome shotgun (WGS) entry which is preliminary data.</text>
</comment>
<dbReference type="Pfam" id="PF00571">
    <property type="entry name" value="CBS"/>
    <property type="match status" value="4"/>
</dbReference>
<feature type="region of interest" description="Disordered" evidence="3">
    <location>
        <begin position="395"/>
        <end position="437"/>
    </location>
</feature>
<feature type="compositionally biased region" description="Low complexity" evidence="3">
    <location>
        <begin position="546"/>
        <end position="572"/>
    </location>
</feature>
<dbReference type="PROSITE" id="PS51371">
    <property type="entry name" value="CBS"/>
    <property type="match status" value="4"/>
</dbReference>
<dbReference type="AlphaFoldDB" id="A0A9N8W4H5"/>
<dbReference type="Pfam" id="PF00564">
    <property type="entry name" value="PB1"/>
    <property type="match status" value="1"/>
</dbReference>
<dbReference type="SMART" id="SM00666">
    <property type="entry name" value="PB1"/>
    <property type="match status" value="1"/>
</dbReference>